<reference evidence="4 5" key="2">
    <citation type="journal article" date="2015" name="MBio">
        <title>Genome-Resolved Metagenomic Analysis Reveals Roles for Candidate Phyla and Other Microbial Community Members in Biogeochemical Transformations in Oil Reservoirs.</title>
        <authorList>
            <person name="Hu P."/>
            <person name="Tom L."/>
            <person name="Singh A."/>
            <person name="Thomas B.C."/>
            <person name="Baker B.J."/>
            <person name="Piceno Y.M."/>
            <person name="Andersen G.L."/>
            <person name="Banfield J.F."/>
        </authorList>
    </citation>
    <scope>NUCLEOTIDE SEQUENCE [LARGE SCALE GENOMIC DNA]</scope>
</reference>
<evidence type="ECO:0000313" key="2">
    <source>
        <dbReference type="EMBL" id="KUK63712.1"/>
    </source>
</evidence>
<gene>
    <name evidence="2" type="ORF">XD82_0150</name>
    <name evidence="3" type="ORF">XE10_0372</name>
</gene>
<sequence>MLVGMTLTPYQSFEAAHAHSRVRADRIEDGVGSAGGRRATTHVFPRLLAITEGGPVVNTLISANQFVYIKTPIRYTQRTLCIPEYTQTVPRGRLCDTHDPQQMLCDITCTFVSHKNGSATPATDNDRTRPAAGPAGEG</sequence>
<evidence type="ECO:0000313" key="4">
    <source>
        <dbReference type="Proteomes" id="UP000054323"/>
    </source>
</evidence>
<evidence type="ECO:0000313" key="3">
    <source>
        <dbReference type="EMBL" id="KUL04160.1"/>
    </source>
</evidence>
<reference evidence="2" key="1">
    <citation type="journal article" date="2015" name="MBio">
        <title>Genome-resolved metagenomic analysis reveals roles for candidate phyla and other microbial community members in biogeochemical transformations in oil reservoirs.</title>
        <authorList>
            <person name="Hu P."/>
            <person name="Tom L."/>
            <person name="Singh A."/>
            <person name="Thomas B.C."/>
            <person name="Baker B.J."/>
            <person name="Piceno Y.M."/>
            <person name="Andersen G.L."/>
            <person name="Banfield J.F."/>
        </authorList>
    </citation>
    <scope>NUCLEOTIDE SEQUENCE [LARGE SCALE GENOMIC DNA]</scope>
    <source>
        <strain evidence="2">62_101</strain>
        <strain evidence="3">63_41</strain>
    </source>
</reference>
<dbReference type="EMBL" id="LGHE01000024">
    <property type="protein sequence ID" value="KUL04160.1"/>
    <property type="molecule type" value="Genomic_DNA"/>
</dbReference>
<dbReference type="Proteomes" id="UP000054598">
    <property type="component" value="Unassembled WGS sequence"/>
</dbReference>
<dbReference type="Proteomes" id="UP000054323">
    <property type="component" value="Unassembled WGS sequence"/>
</dbReference>
<comment type="caution">
    <text evidence="2">The sequence shown here is derived from an EMBL/GenBank/DDBJ whole genome shotgun (WGS) entry which is preliminary data.</text>
</comment>
<name>A0A117LRM0_9EURY</name>
<dbReference type="AlphaFoldDB" id="A0A117LRM0"/>
<organism evidence="2 4">
    <name type="scientific">Methanoculleus marisnigri</name>
    <dbReference type="NCBI Taxonomy" id="2198"/>
    <lineage>
        <taxon>Archaea</taxon>
        <taxon>Methanobacteriati</taxon>
        <taxon>Methanobacteriota</taxon>
        <taxon>Stenosarchaea group</taxon>
        <taxon>Methanomicrobia</taxon>
        <taxon>Methanomicrobiales</taxon>
        <taxon>Methanomicrobiaceae</taxon>
        <taxon>Methanoculleus</taxon>
    </lineage>
</organism>
<evidence type="ECO:0000313" key="5">
    <source>
        <dbReference type="Proteomes" id="UP000054598"/>
    </source>
</evidence>
<dbReference type="PATRIC" id="fig|2198.3.peg.74"/>
<accession>A0A117LRM0</accession>
<dbReference type="EMBL" id="LGGD01000009">
    <property type="protein sequence ID" value="KUK63712.1"/>
    <property type="molecule type" value="Genomic_DNA"/>
</dbReference>
<protein>
    <submittedName>
        <fullName evidence="2">Uncharacterized protein</fullName>
    </submittedName>
</protein>
<feature type="region of interest" description="Disordered" evidence="1">
    <location>
        <begin position="116"/>
        <end position="138"/>
    </location>
</feature>
<evidence type="ECO:0000256" key="1">
    <source>
        <dbReference type="SAM" id="MobiDB-lite"/>
    </source>
</evidence>
<proteinExistence type="predicted"/>